<dbReference type="GO" id="GO:0045892">
    <property type="term" value="P:negative regulation of DNA-templated transcription"/>
    <property type="evidence" value="ECO:0007669"/>
    <property type="project" value="TreeGrafter"/>
</dbReference>
<feature type="binding site" evidence="8">
    <location>
        <position position="112"/>
    </location>
    <ligand>
        <name>Zn(2+)</name>
        <dbReference type="ChEBI" id="CHEBI:29105"/>
    </ligand>
</feature>
<dbReference type="Gene3D" id="3.30.1490.190">
    <property type="match status" value="1"/>
</dbReference>
<dbReference type="InterPro" id="IPR036390">
    <property type="entry name" value="WH_DNA-bd_sf"/>
</dbReference>
<dbReference type="AlphaFoldDB" id="A0A6I3SGG5"/>
<protein>
    <submittedName>
        <fullName evidence="10">Transcriptional repressor</fullName>
    </submittedName>
</protein>
<comment type="similarity">
    <text evidence="1">Belongs to the Fur family.</text>
</comment>
<name>A0A6I3SGG5_HELMO</name>
<organism evidence="10 11">
    <name type="scientific">Heliobacterium mobile</name>
    <name type="common">Heliobacillus mobilis</name>
    <dbReference type="NCBI Taxonomy" id="28064"/>
    <lineage>
        <taxon>Bacteria</taxon>
        <taxon>Bacillati</taxon>
        <taxon>Bacillota</taxon>
        <taxon>Clostridia</taxon>
        <taxon>Eubacteriales</taxon>
        <taxon>Heliobacteriaceae</taxon>
        <taxon>Heliobacterium</taxon>
    </lineage>
</organism>
<comment type="cofactor">
    <cofactor evidence="9">
        <name>Mn(2+)</name>
        <dbReference type="ChEBI" id="CHEBI:29035"/>
    </cofactor>
    <cofactor evidence="9">
        <name>Fe(2+)</name>
        <dbReference type="ChEBI" id="CHEBI:29033"/>
    </cofactor>
    <text evidence="9">Binds 1 Mn(2+) or Fe(2+) ion per subunit.</text>
</comment>
<evidence type="ECO:0000256" key="7">
    <source>
        <dbReference type="ARBA" id="ARBA00023163"/>
    </source>
</evidence>
<dbReference type="InterPro" id="IPR002481">
    <property type="entry name" value="FUR"/>
</dbReference>
<dbReference type="FunFam" id="1.10.10.10:FF:000051">
    <property type="entry name" value="Fur family transcriptional regulator"/>
    <property type="match status" value="1"/>
</dbReference>
<keyword evidence="5" id="KW-0805">Transcription regulation</keyword>
<dbReference type="CDD" id="cd07153">
    <property type="entry name" value="Fur_like"/>
    <property type="match status" value="1"/>
</dbReference>
<accession>A0A6I3SGG5</accession>
<evidence type="ECO:0000256" key="1">
    <source>
        <dbReference type="ARBA" id="ARBA00007957"/>
    </source>
</evidence>
<evidence type="ECO:0000256" key="6">
    <source>
        <dbReference type="ARBA" id="ARBA00023125"/>
    </source>
</evidence>
<feature type="binding site" evidence="8">
    <location>
        <position position="115"/>
    </location>
    <ligand>
        <name>Zn(2+)</name>
        <dbReference type="ChEBI" id="CHEBI:29105"/>
    </ligand>
</feature>
<dbReference type="GO" id="GO:0008270">
    <property type="term" value="F:zinc ion binding"/>
    <property type="evidence" value="ECO:0007669"/>
    <property type="project" value="TreeGrafter"/>
</dbReference>
<dbReference type="Pfam" id="PF01475">
    <property type="entry name" value="FUR"/>
    <property type="match status" value="1"/>
</dbReference>
<evidence type="ECO:0000256" key="5">
    <source>
        <dbReference type="ARBA" id="ARBA00023015"/>
    </source>
</evidence>
<dbReference type="InterPro" id="IPR043135">
    <property type="entry name" value="Fur_C"/>
</dbReference>
<feature type="binding site" evidence="8">
    <location>
        <position position="152"/>
    </location>
    <ligand>
        <name>Zn(2+)</name>
        <dbReference type="ChEBI" id="CHEBI:29105"/>
    </ligand>
</feature>
<sequence length="162" mass="19019">MPLKPLHCVRGPINLDRFHDLCDRLHQKEYKLTPQRKIILQALLLDEDGHLSAEDLYGIVKQKHPEIGLATVYRTLELLADMDILQKMDFGDGRLRYELTGDEAHHHHHLICTQCGKVYEFEDDLLDSLEQAIQKRKNFKIVDHQLKFFGICHHCQNQETRD</sequence>
<dbReference type="PANTHER" id="PTHR33202">
    <property type="entry name" value="ZINC UPTAKE REGULATION PROTEIN"/>
    <property type="match status" value="1"/>
</dbReference>
<evidence type="ECO:0000256" key="8">
    <source>
        <dbReference type="PIRSR" id="PIRSR602481-1"/>
    </source>
</evidence>
<evidence type="ECO:0000256" key="3">
    <source>
        <dbReference type="ARBA" id="ARBA00022723"/>
    </source>
</evidence>
<dbReference type="Proteomes" id="UP000430670">
    <property type="component" value="Unassembled WGS sequence"/>
</dbReference>
<dbReference type="GO" id="GO:1900376">
    <property type="term" value="P:regulation of secondary metabolite biosynthetic process"/>
    <property type="evidence" value="ECO:0007669"/>
    <property type="project" value="TreeGrafter"/>
</dbReference>
<comment type="caution">
    <text evidence="10">The sequence shown here is derived from an EMBL/GenBank/DDBJ whole genome shotgun (WGS) entry which is preliminary data.</text>
</comment>
<dbReference type="PANTHER" id="PTHR33202:SF7">
    <property type="entry name" value="FERRIC UPTAKE REGULATION PROTEIN"/>
    <property type="match status" value="1"/>
</dbReference>
<evidence type="ECO:0000256" key="9">
    <source>
        <dbReference type="PIRSR" id="PIRSR602481-2"/>
    </source>
</evidence>
<reference evidence="10 11" key="1">
    <citation type="submission" date="2019-11" db="EMBL/GenBank/DDBJ databases">
        <title>Whole-genome sequence of a the green, strictly anaerobic photosynthetic bacterium Heliobacillus mobilis DSM 6151.</title>
        <authorList>
            <person name="Kyndt J.A."/>
            <person name="Meyer T.E."/>
        </authorList>
    </citation>
    <scope>NUCLEOTIDE SEQUENCE [LARGE SCALE GENOMIC DNA]</scope>
    <source>
        <strain evidence="10 11">DSM 6151</strain>
    </source>
</reference>
<dbReference type="GO" id="GO:0000976">
    <property type="term" value="F:transcription cis-regulatory region binding"/>
    <property type="evidence" value="ECO:0007669"/>
    <property type="project" value="TreeGrafter"/>
</dbReference>
<keyword evidence="11" id="KW-1185">Reference proteome</keyword>
<dbReference type="InterPro" id="IPR036388">
    <property type="entry name" value="WH-like_DNA-bd_sf"/>
</dbReference>
<proteinExistence type="inferred from homology"/>
<keyword evidence="3 8" id="KW-0479">Metal-binding</keyword>
<keyword evidence="7" id="KW-0804">Transcription</keyword>
<gene>
    <name evidence="10" type="ORF">GJ688_02805</name>
</gene>
<feature type="binding site" evidence="9">
    <location>
        <position position="106"/>
    </location>
    <ligand>
        <name>Fe cation</name>
        <dbReference type="ChEBI" id="CHEBI:24875"/>
    </ligand>
</feature>
<keyword evidence="9" id="KW-0408">Iron</keyword>
<dbReference type="OrthoDB" id="8659436at2"/>
<keyword evidence="6" id="KW-0238">DNA-binding</keyword>
<dbReference type="EMBL" id="WNKU01000002">
    <property type="protein sequence ID" value="MTV47912.1"/>
    <property type="molecule type" value="Genomic_DNA"/>
</dbReference>
<evidence type="ECO:0000256" key="2">
    <source>
        <dbReference type="ARBA" id="ARBA00022491"/>
    </source>
</evidence>
<keyword evidence="2" id="KW-0678">Repressor</keyword>
<feature type="binding site" evidence="9">
    <location>
        <position position="144"/>
    </location>
    <ligand>
        <name>Fe cation</name>
        <dbReference type="ChEBI" id="CHEBI:24875"/>
    </ligand>
</feature>
<evidence type="ECO:0000313" key="11">
    <source>
        <dbReference type="Proteomes" id="UP000430670"/>
    </source>
</evidence>
<dbReference type="SUPFAM" id="SSF46785">
    <property type="entry name" value="Winged helix' DNA-binding domain"/>
    <property type="match status" value="1"/>
</dbReference>
<feature type="binding site" evidence="8">
    <location>
        <position position="155"/>
    </location>
    <ligand>
        <name>Zn(2+)</name>
        <dbReference type="ChEBI" id="CHEBI:29105"/>
    </ligand>
</feature>
<evidence type="ECO:0000256" key="4">
    <source>
        <dbReference type="ARBA" id="ARBA00022833"/>
    </source>
</evidence>
<keyword evidence="4 8" id="KW-0862">Zinc</keyword>
<evidence type="ECO:0000313" key="10">
    <source>
        <dbReference type="EMBL" id="MTV47912.1"/>
    </source>
</evidence>
<dbReference type="Gene3D" id="1.10.10.10">
    <property type="entry name" value="Winged helix-like DNA-binding domain superfamily/Winged helix DNA-binding domain"/>
    <property type="match status" value="1"/>
</dbReference>
<dbReference type="GO" id="GO:0003700">
    <property type="term" value="F:DNA-binding transcription factor activity"/>
    <property type="evidence" value="ECO:0007669"/>
    <property type="project" value="InterPro"/>
</dbReference>
<comment type="cofactor">
    <cofactor evidence="8">
        <name>Zn(2+)</name>
        <dbReference type="ChEBI" id="CHEBI:29105"/>
    </cofactor>
    <text evidence="8">Binds 1 zinc ion per subunit.</text>
</comment>